<dbReference type="AlphaFoldDB" id="A0A2S9H3U8"/>
<evidence type="ECO:0000313" key="6">
    <source>
        <dbReference type="EMBL" id="PRC94647.1"/>
    </source>
</evidence>
<sequence length="545" mass="59946">MRFPKSTIGQRLTWSYGTVVALLIVVAFFGIYKLGSLSRITDATLREKYPATIVVNQLSNDLNIIAREMRNTLIFNDQAHLQDQLNEINKAKINMAAELEQVQLKMTDPDSKELLNEIKIVHSAYLVNQEDFIHLVAEHKMGEARNLLLVDLNGYQDIYFELLEKLRADQINLMTLASKEVEDTYFSARKLMFILSALAIVLSIGITVIITRSLLKQLGGEPDYAVSIAKKIALGDLSSFIALDSNDHSSLLYSMSAMRESLIERTNALQDTNRELALTIETLNQAQADLIFNEKLAALGSLVAGIAHELNTPIGNGIMAASTLIEFSKAFEAKSVNGVSRASLKMYLAQMQEGADILQRNLDRAGSLIASFKQVAVDRTTSGARRFALAEVISEIILTLQPAIKKRPHLIKQDIPPEIMMDSYPGPLGQVLTNLINNALIHGFDQRESGNDPGIISISARTLSDSHIEIKVHDNGCGISPDNLSRIYDPFFTTKFGKGGSGLGLHISHNIVCGVLGGKIHVDSELKVGTTFILTLPVKATNLQH</sequence>
<keyword evidence="4" id="KW-1133">Transmembrane helix</keyword>
<dbReference type="EC" id="2.7.13.3" evidence="2"/>
<dbReference type="InterPro" id="IPR003661">
    <property type="entry name" value="HisK_dim/P_dom"/>
</dbReference>
<dbReference type="OrthoDB" id="2521613at2"/>
<dbReference type="CDD" id="cd19411">
    <property type="entry name" value="MCP2201-like_sensor"/>
    <property type="match status" value="1"/>
</dbReference>
<keyword evidence="4" id="KW-0472">Membrane</keyword>
<proteinExistence type="predicted"/>
<dbReference type="PANTHER" id="PTHR43065">
    <property type="entry name" value="SENSOR HISTIDINE KINASE"/>
    <property type="match status" value="1"/>
</dbReference>
<dbReference type="Gene3D" id="1.10.287.130">
    <property type="match status" value="1"/>
</dbReference>
<comment type="caution">
    <text evidence="6">The sequence shown here is derived from an EMBL/GenBank/DDBJ whole genome shotgun (WGS) entry which is preliminary data.</text>
</comment>
<dbReference type="Proteomes" id="UP000237839">
    <property type="component" value="Unassembled WGS sequence"/>
</dbReference>
<organism evidence="6 7">
    <name type="scientific">Solimicrobium silvestre</name>
    <dbReference type="NCBI Taxonomy" id="2099400"/>
    <lineage>
        <taxon>Bacteria</taxon>
        <taxon>Pseudomonadati</taxon>
        <taxon>Pseudomonadota</taxon>
        <taxon>Betaproteobacteria</taxon>
        <taxon>Burkholderiales</taxon>
        <taxon>Oxalobacteraceae</taxon>
        <taxon>Solimicrobium</taxon>
    </lineage>
</organism>
<dbReference type="CDD" id="cd00082">
    <property type="entry name" value="HisKA"/>
    <property type="match status" value="1"/>
</dbReference>
<feature type="transmembrane region" description="Helical" evidence="4">
    <location>
        <begin position="12"/>
        <end position="32"/>
    </location>
</feature>
<feature type="transmembrane region" description="Helical" evidence="4">
    <location>
        <begin position="191"/>
        <end position="210"/>
    </location>
</feature>
<dbReference type="InterPro" id="IPR005467">
    <property type="entry name" value="His_kinase_dom"/>
</dbReference>
<dbReference type="Pfam" id="PF12729">
    <property type="entry name" value="4HB_MCP_1"/>
    <property type="match status" value="1"/>
</dbReference>
<dbReference type="EMBL" id="PUGF01000002">
    <property type="protein sequence ID" value="PRC94647.1"/>
    <property type="molecule type" value="Genomic_DNA"/>
</dbReference>
<dbReference type="Gene3D" id="3.30.565.10">
    <property type="entry name" value="Histidine kinase-like ATPase, C-terminal domain"/>
    <property type="match status" value="1"/>
</dbReference>
<dbReference type="InterPro" id="IPR036097">
    <property type="entry name" value="HisK_dim/P_sf"/>
</dbReference>
<feature type="domain" description="Histidine kinase" evidence="5">
    <location>
        <begin position="305"/>
        <end position="540"/>
    </location>
</feature>
<dbReference type="SUPFAM" id="SSF55874">
    <property type="entry name" value="ATPase domain of HSP90 chaperone/DNA topoisomerase II/histidine kinase"/>
    <property type="match status" value="1"/>
</dbReference>
<keyword evidence="4" id="KW-0812">Transmembrane</keyword>
<dbReference type="GO" id="GO:0000155">
    <property type="term" value="F:phosphorelay sensor kinase activity"/>
    <property type="evidence" value="ECO:0007669"/>
    <property type="project" value="InterPro"/>
</dbReference>
<keyword evidence="6" id="KW-0808">Transferase</keyword>
<dbReference type="PRINTS" id="PR00344">
    <property type="entry name" value="BCTRLSENSOR"/>
</dbReference>
<dbReference type="InterPro" id="IPR024478">
    <property type="entry name" value="HlyB_4HB_MCP"/>
</dbReference>
<dbReference type="Gene3D" id="6.10.340.10">
    <property type="match status" value="1"/>
</dbReference>
<evidence type="ECO:0000256" key="4">
    <source>
        <dbReference type="SAM" id="Phobius"/>
    </source>
</evidence>
<dbReference type="RefSeq" id="WP_105530360.1">
    <property type="nucleotide sequence ID" value="NZ_PUGF01000002.1"/>
</dbReference>
<evidence type="ECO:0000256" key="2">
    <source>
        <dbReference type="ARBA" id="ARBA00012438"/>
    </source>
</evidence>
<dbReference type="PANTHER" id="PTHR43065:SF42">
    <property type="entry name" value="TWO-COMPONENT SENSOR PPRA"/>
    <property type="match status" value="1"/>
</dbReference>
<dbReference type="SMART" id="SM00387">
    <property type="entry name" value="HATPase_c"/>
    <property type="match status" value="1"/>
</dbReference>
<dbReference type="SUPFAM" id="SSF47384">
    <property type="entry name" value="Homodimeric domain of signal transducing histidine kinase"/>
    <property type="match status" value="1"/>
</dbReference>
<accession>A0A2S9H3U8</accession>
<dbReference type="InterPro" id="IPR047347">
    <property type="entry name" value="YvaQ-like_sensor"/>
</dbReference>
<keyword evidence="7" id="KW-1185">Reference proteome</keyword>
<dbReference type="InterPro" id="IPR036890">
    <property type="entry name" value="HATPase_C_sf"/>
</dbReference>
<evidence type="ECO:0000256" key="1">
    <source>
        <dbReference type="ARBA" id="ARBA00000085"/>
    </source>
</evidence>
<keyword evidence="3" id="KW-0597">Phosphoprotein</keyword>
<evidence type="ECO:0000256" key="3">
    <source>
        <dbReference type="ARBA" id="ARBA00022553"/>
    </source>
</evidence>
<keyword evidence="6" id="KW-0418">Kinase</keyword>
<reference evidence="6 7" key="1">
    <citation type="submission" date="2018-02" db="EMBL/GenBank/DDBJ databases">
        <title>Solimicrobium silvestre gen. nov., sp. nov., isolated from alpine forest soil.</title>
        <authorList>
            <person name="Margesin R."/>
            <person name="Albuquerque L."/>
            <person name="Zhang D.-C."/>
            <person name="Froufe H.J.C."/>
            <person name="Severino R."/>
            <person name="Roxo I."/>
            <person name="Egas C."/>
            <person name="Da Costa M.S."/>
        </authorList>
    </citation>
    <scope>NUCLEOTIDE SEQUENCE [LARGE SCALE GENOMIC DNA]</scope>
    <source>
        <strain evidence="6 7">S20-91</strain>
    </source>
</reference>
<evidence type="ECO:0000259" key="5">
    <source>
        <dbReference type="PROSITE" id="PS50109"/>
    </source>
</evidence>
<comment type="catalytic activity">
    <reaction evidence="1">
        <text>ATP + protein L-histidine = ADP + protein N-phospho-L-histidine.</text>
        <dbReference type="EC" id="2.7.13.3"/>
    </reaction>
</comment>
<name>A0A2S9H3U8_9BURK</name>
<dbReference type="Pfam" id="PF02518">
    <property type="entry name" value="HATPase_c"/>
    <property type="match status" value="1"/>
</dbReference>
<gene>
    <name evidence="6" type="ORF">S2091_0650</name>
</gene>
<protein>
    <recommendedName>
        <fullName evidence="2">histidine kinase</fullName>
        <ecNumber evidence="2">2.7.13.3</ecNumber>
    </recommendedName>
</protein>
<dbReference type="InterPro" id="IPR004358">
    <property type="entry name" value="Sig_transdc_His_kin-like_C"/>
</dbReference>
<evidence type="ECO:0000313" key="7">
    <source>
        <dbReference type="Proteomes" id="UP000237839"/>
    </source>
</evidence>
<dbReference type="InterPro" id="IPR003594">
    <property type="entry name" value="HATPase_dom"/>
</dbReference>
<dbReference type="PROSITE" id="PS50109">
    <property type="entry name" value="HIS_KIN"/>
    <property type="match status" value="1"/>
</dbReference>